<dbReference type="Proteomes" id="UP001154015">
    <property type="component" value="Unassembled WGS sequence"/>
</dbReference>
<keyword evidence="4" id="KW-1185">Reference proteome</keyword>
<dbReference type="EMBL" id="CAKXYP010000043">
    <property type="protein sequence ID" value="CAH9420360.1"/>
    <property type="molecule type" value="Genomic_DNA"/>
</dbReference>
<sequence length="288" mass="29543">MLKRATATAVVLAGVLASAAHADDDRSGGICKGATMFVQVCAADSGSAPGKGGGGPAATPAGTSGAGSSKPSCTYTRLDPQPPPDNMFWKGHDRTEKGAVYGVNCPNSQGARTVWLPDGQAPAAAPVIDPEAVARRAAASMKLTGPAVASPREAGKYVVGMPMWMWADPSPESFGPISASATADAVTVTATAKASTVRWTMGDGTTVTCHGPGTPYTSERGKSMSPDCGHRYQRPASDKPEGRYRGTATATWSIAWTAPALGDEGEFTETRATARTAWVGEVQVLNTN</sequence>
<reference evidence="3" key="1">
    <citation type="submission" date="2022-03" db="EMBL/GenBank/DDBJ databases">
        <authorList>
            <person name="Leyn A S."/>
        </authorList>
    </citation>
    <scope>NUCLEOTIDE SEQUENCE</scope>
    <source>
        <strain evidence="3">Streptomyces globisporus 4-3</strain>
    </source>
</reference>
<feature type="signal peptide" evidence="2">
    <location>
        <begin position="1"/>
        <end position="22"/>
    </location>
</feature>
<comment type="caution">
    <text evidence="3">The sequence shown here is derived from an EMBL/GenBank/DDBJ whole genome shotgun (WGS) entry which is preliminary data.</text>
</comment>
<feature type="compositionally biased region" description="Low complexity" evidence="1">
    <location>
        <begin position="57"/>
        <end position="72"/>
    </location>
</feature>
<protein>
    <recommendedName>
        <fullName evidence="5">ATP/GTP-binding protein</fullName>
    </recommendedName>
</protein>
<feature type="region of interest" description="Disordered" evidence="1">
    <location>
        <begin position="211"/>
        <end position="244"/>
    </location>
</feature>
<organism evidence="3 4">
    <name type="scientific">Streptomyces globisporus</name>
    <dbReference type="NCBI Taxonomy" id="1908"/>
    <lineage>
        <taxon>Bacteria</taxon>
        <taxon>Bacillati</taxon>
        <taxon>Actinomycetota</taxon>
        <taxon>Actinomycetes</taxon>
        <taxon>Kitasatosporales</taxon>
        <taxon>Streptomycetaceae</taxon>
        <taxon>Streptomyces</taxon>
    </lineage>
</organism>
<evidence type="ECO:0000256" key="2">
    <source>
        <dbReference type="SAM" id="SignalP"/>
    </source>
</evidence>
<evidence type="ECO:0000256" key="1">
    <source>
        <dbReference type="SAM" id="MobiDB-lite"/>
    </source>
</evidence>
<dbReference type="RefSeq" id="WP_318575724.1">
    <property type="nucleotide sequence ID" value="NZ_CAKXYP010000043.1"/>
</dbReference>
<evidence type="ECO:0000313" key="4">
    <source>
        <dbReference type="Proteomes" id="UP001154015"/>
    </source>
</evidence>
<feature type="chain" id="PRO_5047439582" description="ATP/GTP-binding protein" evidence="2">
    <location>
        <begin position="23"/>
        <end position="288"/>
    </location>
</feature>
<evidence type="ECO:0000313" key="3">
    <source>
        <dbReference type="EMBL" id="CAH9420360.1"/>
    </source>
</evidence>
<keyword evidence="2" id="KW-0732">Signal</keyword>
<proteinExistence type="predicted"/>
<gene>
    <name evidence="3" type="ORF">SGL43_07418</name>
</gene>
<accession>A0ABN8VBX6</accession>
<name>A0ABN8VBX6_STRGL</name>
<evidence type="ECO:0008006" key="5">
    <source>
        <dbReference type="Google" id="ProtNLM"/>
    </source>
</evidence>
<feature type="region of interest" description="Disordered" evidence="1">
    <location>
        <begin position="47"/>
        <end position="84"/>
    </location>
</feature>